<dbReference type="InterPro" id="IPR000223">
    <property type="entry name" value="Pept_S26A_signal_pept_1"/>
</dbReference>
<feature type="domain" description="Peptidase S26" evidence="10">
    <location>
        <begin position="9"/>
        <end position="163"/>
    </location>
</feature>
<name>A0A1F4U6T7_UNCSA</name>
<feature type="active site" evidence="7">
    <location>
        <position position="39"/>
    </location>
</feature>
<accession>A0A1F4U6T7</accession>
<evidence type="ECO:0000256" key="8">
    <source>
        <dbReference type="RuleBase" id="RU003993"/>
    </source>
</evidence>
<dbReference type="PROSITE" id="PS00760">
    <property type="entry name" value="SPASE_I_2"/>
    <property type="match status" value="1"/>
</dbReference>
<comment type="subcellular location">
    <subcellularLocation>
        <location evidence="2">Cell membrane</location>
        <topology evidence="2">Single-pass type II membrane protein</topology>
    </subcellularLocation>
    <subcellularLocation>
        <location evidence="9">Membrane</location>
        <topology evidence="9">Single-pass type II membrane protein</topology>
    </subcellularLocation>
</comment>
<dbReference type="SUPFAM" id="SSF51306">
    <property type="entry name" value="LexA/Signal peptidase"/>
    <property type="match status" value="1"/>
</dbReference>
<comment type="caution">
    <text evidence="11">The sequence shown here is derived from an EMBL/GenBank/DDBJ whole genome shotgun (WGS) entry which is preliminary data.</text>
</comment>
<evidence type="ECO:0000256" key="6">
    <source>
        <dbReference type="ARBA" id="ARBA00022801"/>
    </source>
</evidence>
<evidence type="ECO:0000256" key="2">
    <source>
        <dbReference type="ARBA" id="ARBA00004401"/>
    </source>
</evidence>
<dbReference type="PROSITE" id="PS00501">
    <property type="entry name" value="SPASE_I_1"/>
    <property type="match status" value="1"/>
</dbReference>
<feature type="transmembrane region" description="Helical" evidence="8">
    <location>
        <begin position="12"/>
        <end position="34"/>
    </location>
</feature>
<dbReference type="GO" id="GO:0009003">
    <property type="term" value="F:signal peptidase activity"/>
    <property type="evidence" value="ECO:0007669"/>
    <property type="project" value="UniProtKB-EC"/>
</dbReference>
<keyword evidence="8" id="KW-0812">Transmembrane</keyword>
<keyword evidence="8" id="KW-0472">Membrane</keyword>
<dbReference type="GO" id="GO:0005886">
    <property type="term" value="C:plasma membrane"/>
    <property type="evidence" value="ECO:0007669"/>
    <property type="project" value="UniProtKB-SubCell"/>
</dbReference>
<keyword evidence="5 8" id="KW-0645">Protease</keyword>
<evidence type="ECO:0000259" key="10">
    <source>
        <dbReference type="Pfam" id="PF10502"/>
    </source>
</evidence>
<organism evidence="11 12">
    <name type="scientific">candidate division WOR-1 bacterium RIFOXYC2_FULL_46_14</name>
    <dbReference type="NCBI Taxonomy" id="1802587"/>
    <lineage>
        <taxon>Bacteria</taxon>
        <taxon>Bacillati</taxon>
        <taxon>Saganbacteria</taxon>
    </lineage>
</organism>
<evidence type="ECO:0000256" key="1">
    <source>
        <dbReference type="ARBA" id="ARBA00000677"/>
    </source>
</evidence>
<comment type="catalytic activity">
    <reaction evidence="1 8">
        <text>Cleavage of hydrophobic, N-terminal signal or leader sequences from secreted and periplasmic proteins.</text>
        <dbReference type="EC" id="3.4.21.89"/>
    </reaction>
</comment>
<evidence type="ECO:0000256" key="5">
    <source>
        <dbReference type="ARBA" id="ARBA00022670"/>
    </source>
</evidence>
<dbReference type="NCBIfam" id="TIGR02227">
    <property type="entry name" value="sigpep_I_bact"/>
    <property type="match status" value="1"/>
</dbReference>
<dbReference type="PROSITE" id="PS00761">
    <property type="entry name" value="SPASE_I_3"/>
    <property type="match status" value="1"/>
</dbReference>
<evidence type="ECO:0000256" key="9">
    <source>
        <dbReference type="RuleBase" id="RU362042"/>
    </source>
</evidence>
<dbReference type="GO" id="GO:0006465">
    <property type="term" value="P:signal peptide processing"/>
    <property type="evidence" value="ECO:0007669"/>
    <property type="project" value="InterPro"/>
</dbReference>
<dbReference type="CDD" id="cd06530">
    <property type="entry name" value="S26_SPase_I"/>
    <property type="match status" value="1"/>
</dbReference>
<dbReference type="GO" id="GO:0004252">
    <property type="term" value="F:serine-type endopeptidase activity"/>
    <property type="evidence" value="ECO:0007669"/>
    <property type="project" value="InterPro"/>
</dbReference>
<gene>
    <name evidence="11" type="ORF">A2438_05845</name>
</gene>
<dbReference type="Pfam" id="PF10502">
    <property type="entry name" value="Peptidase_S26"/>
    <property type="match status" value="1"/>
</dbReference>
<protein>
    <recommendedName>
        <fullName evidence="4 8">Signal peptidase I</fullName>
        <ecNumber evidence="4 8">3.4.21.89</ecNumber>
    </recommendedName>
</protein>
<dbReference type="PANTHER" id="PTHR43390">
    <property type="entry name" value="SIGNAL PEPTIDASE I"/>
    <property type="match status" value="1"/>
</dbReference>
<dbReference type="PRINTS" id="PR00727">
    <property type="entry name" value="LEADERPTASE"/>
</dbReference>
<dbReference type="InterPro" id="IPR019757">
    <property type="entry name" value="Pept_S26A_signal_pept_1_Lys-AS"/>
</dbReference>
<dbReference type="EMBL" id="MEUJ01000005">
    <property type="protein sequence ID" value="OGC40013.1"/>
    <property type="molecule type" value="Genomic_DNA"/>
</dbReference>
<proteinExistence type="inferred from homology"/>
<keyword evidence="8" id="KW-1133">Transmembrane helix</keyword>
<dbReference type="PANTHER" id="PTHR43390:SF1">
    <property type="entry name" value="CHLOROPLAST PROCESSING PEPTIDASE"/>
    <property type="match status" value="1"/>
</dbReference>
<evidence type="ECO:0000256" key="4">
    <source>
        <dbReference type="ARBA" id="ARBA00013208"/>
    </source>
</evidence>
<reference evidence="11 12" key="1">
    <citation type="journal article" date="2016" name="Nat. Commun.">
        <title>Thousands of microbial genomes shed light on interconnected biogeochemical processes in an aquifer system.</title>
        <authorList>
            <person name="Anantharaman K."/>
            <person name="Brown C.T."/>
            <person name="Hug L.A."/>
            <person name="Sharon I."/>
            <person name="Castelle C.J."/>
            <person name="Probst A.J."/>
            <person name="Thomas B.C."/>
            <person name="Singh A."/>
            <person name="Wilkins M.J."/>
            <person name="Karaoz U."/>
            <person name="Brodie E.L."/>
            <person name="Williams K.H."/>
            <person name="Hubbard S.S."/>
            <person name="Banfield J.F."/>
        </authorList>
    </citation>
    <scope>NUCLEOTIDE SEQUENCE [LARGE SCALE GENOMIC DNA]</scope>
</reference>
<dbReference type="InterPro" id="IPR019756">
    <property type="entry name" value="Pept_S26A_signal_pept_1_Ser-AS"/>
</dbReference>
<dbReference type="Proteomes" id="UP000179242">
    <property type="component" value="Unassembled WGS sequence"/>
</dbReference>
<dbReference type="AlphaFoldDB" id="A0A1F4U6T7"/>
<feature type="active site" evidence="7">
    <location>
        <position position="83"/>
    </location>
</feature>
<dbReference type="InterPro" id="IPR036286">
    <property type="entry name" value="LexA/Signal_pep-like_sf"/>
</dbReference>
<evidence type="ECO:0000313" key="12">
    <source>
        <dbReference type="Proteomes" id="UP000179242"/>
    </source>
</evidence>
<keyword evidence="6 8" id="KW-0378">Hydrolase</keyword>
<evidence type="ECO:0000256" key="7">
    <source>
        <dbReference type="PIRSR" id="PIRSR600223-1"/>
    </source>
</evidence>
<comment type="similarity">
    <text evidence="3 9">Belongs to the peptidase S26 family.</text>
</comment>
<dbReference type="InterPro" id="IPR019758">
    <property type="entry name" value="Pept_S26A_signal_pept_1_CS"/>
</dbReference>
<dbReference type="InterPro" id="IPR019533">
    <property type="entry name" value="Peptidase_S26"/>
</dbReference>
<dbReference type="Gene3D" id="2.10.109.10">
    <property type="entry name" value="Umud Fragment, subunit A"/>
    <property type="match status" value="1"/>
</dbReference>
<evidence type="ECO:0000313" key="11">
    <source>
        <dbReference type="EMBL" id="OGC40013.1"/>
    </source>
</evidence>
<sequence>MSNFKRWLWDWVETIVVALLLALIIRALVVQVFWIPSASMEPTLNIQDRIIVNKFIYRFKEPERFDVIVFRYPGSGPKKDFIKRVIGLPGEKLEIKNGRVFINGVPLTENHSMNSDFSYFGPVKIPAKAYLCLGDNRPRSADSRVWGFVPRKNIYGPAFLKIWPIWEVGIIR</sequence>
<dbReference type="EC" id="3.4.21.89" evidence="4 8"/>
<evidence type="ECO:0000256" key="3">
    <source>
        <dbReference type="ARBA" id="ARBA00009370"/>
    </source>
</evidence>